<feature type="domain" description="RCC1-like" evidence="3">
    <location>
        <begin position="2"/>
        <end position="192"/>
    </location>
</feature>
<proteinExistence type="predicted"/>
<feature type="non-terminal residue" evidence="4">
    <location>
        <position position="210"/>
    </location>
</feature>
<feature type="repeat" description="RCC1" evidence="2">
    <location>
        <begin position="111"/>
        <end position="162"/>
    </location>
</feature>
<gene>
    <name evidence="4" type="primary">Herc5</name>
    <name evidence="4" type="ORF">CASCAS_R05894</name>
</gene>
<feature type="repeat" description="RCC1" evidence="2">
    <location>
        <begin position="6"/>
        <end position="58"/>
    </location>
</feature>
<dbReference type="Proteomes" id="UP000524187">
    <property type="component" value="Unassembled WGS sequence"/>
</dbReference>
<dbReference type="Pfam" id="PF25390">
    <property type="entry name" value="WD40_RLD"/>
    <property type="match status" value="1"/>
</dbReference>
<dbReference type="PROSITE" id="PS00626">
    <property type="entry name" value="RCC1_2"/>
    <property type="match status" value="1"/>
</dbReference>
<evidence type="ECO:0000313" key="5">
    <source>
        <dbReference type="Proteomes" id="UP000524187"/>
    </source>
</evidence>
<dbReference type="Gene3D" id="2.130.10.30">
    <property type="entry name" value="Regulator of chromosome condensation 1/beta-lactamase-inhibitor protein II"/>
    <property type="match status" value="1"/>
</dbReference>
<feature type="non-terminal residue" evidence="4">
    <location>
        <position position="1"/>
    </location>
</feature>
<dbReference type="GO" id="GO:0016874">
    <property type="term" value="F:ligase activity"/>
    <property type="evidence" value="ECO:0007669"/>
    <property type="project" value="UniProtKB-KW"/>
</dbReference>
<organism evidence="4 5">
    <name type="scientific">Casuarius casuarius</name>
    <name type="common">Southern cassowary</name>
    <name type="synonym">Struthio casuarius</name>
    <dbReference type="NCBI Taxonomy" id="8787"/>
    <lineage>
        <taxon>Eukaryota</taxon>
        <taxon>Metazoa</taxon>
        <taxon>Chordata</taxon>
        <taxon>Craniata</taxon>
        <taxon>Vertebrata</taxon>
        <taxon>Euteleostomi</taxon>
        <taxon>Archelosauria</taxon>
        <taxon>Archosauria</taxon>
        <taxon>Dinosauria</taxon>
        <taxon>Saurischia</taxon>
        <taxon>Theropoda</taxon>
        <taxon>Coelurosauria</taxon>
        <taxon>Aves</taxon>
        <taxon>Palaeognathae</taxon>
        <taxon>Casuariiformes</taxon>
        <taxon>Casuariidae</taxon>
        <taxon>Casuarius</taxon>
    </lineage>
</organism>
<evidence type="ECO:0000256" key="2">
    <source>
        <dbReference type="PROSITE-ProRule" id="PRU00235"/>
    </source>
</evidence>
<dbReference type="PROSITE" id="PS50012">
    <property type="entry name" value="RCC1_3"/>
    <property type="match status" value="4"/>
</dbReference>
<keyword evidence="1" id="KW-0677">Repeat</keyword>
<comment type="caution">
    <text evidence="4">The sequence shown here is derived from an EMBL/GenBank/DDBJ whole genome shotgun (WGS) entry which is preliminary data.</text>
</comment>
<dbReference type="PANTHER" id="PTHR22870:SF408">
    <property type="entry name" value="OS09G0560450 PROTEIN"/>
    <property type="match status" value="1"/>
</dbReference>
<dbReference type="InterPro" id="IPR000408">
    <property type="entry name" value="Reg_chr_condens"/>
</dbReference>
<accession>A0A7K8NI11</accession>
<dbReference type="PRINTS" id="PR00633">
    <property type="entry name" value="RCCNDNSATION"/>
</dbReference>
<sequence length="210" mass="22165">PLCEGGELFTWGQNAHGQLGVGGQVTCTAEPQLVDGLKGIALAHIAAGGAHSLVVSLSGAVYSWGKNDFGQLGLGHTEDRDHPSYVEALQHWKTVFISCGADHTAVLSKDGLVCMFGAGESGQLGHNSTRNEQTPHMVAELWGARVSQVACGRWENMIYVPSLGKVYSFGSGEEGQLGNEGKSNQLIPLPINLPVDNGECNQGNVNCRLV</sequence>
<protein>
    <submittedName>
        <fullName evidence="4">HERC5 ligase</fullName>
    </submittedName>
</protein>
<dbReference type="SUPFAM" id="SSF50985">
    <property type="entry name" value="RCC1/BLIP-II"/>
    <property type="match status" value="1"/>
</dbReference>
<dbReference type="AlphaFoldDB" id="A0A7K8NI11"/>
<evidence type="ECO:0000313" key="4">
    <source>
        <dbReference type="EMBL" id="NXE52919.1"/>
    </source>
</evidence>
<dbReference type="InterPro" id="IPR051210">
    <property type="entry name" value="Ub_ligase/GEF_domain"/>
</dbReference>
<reference evidence="4 5" key="1">
    <citation type="submission" date="2019-09" db="EMBL/GenBank/DDBJ databases">
        <title>Bird 10,000 Genomes (B10K) Project - Family phase.</title>
        <authorList>
            <person name="Zhang G."/>
        </authorList>
    </citation>
    <scope>NUCLEOTIDE SEQUENCE [LARGE SCALE GENOMIC DNA]</scope>
    <source>
        <strain evidence="4">B10K-LSUMZ-50683</strain>
        <tissue evidence="4">Muscle</tissue>
    </source>
</reference>
<evidence type="ECO:0000256" key="1">
    <source>
        <dbReference type="ARBA" id="ARBA00022737"/>
    </source>
</evidence>
<name>A0A7K8NI11_CASCA</name>
<evidence type="ECO:0000259" key="3">
    <source>
        <dbReference type="Pfam" id="PF25390"/>
    </source>
</evidence>
<dbReference type="InterPro" id="IPR009091">
    <property type="entry name" value="RCC1/BLIP-II"/>
</dbReference>
<dbReference type="InterPro" id="IPR058923">
    <property type="entry name" value="RCC1-like_dom"/>
</dbReference>
<keyword evidence="5" id="KW-1185">Reference proteome</keyword>
<dbReference type="EMBL" id="VWPT01000143">
    <property type="protein sequence ID" value="NXE52919.1"/>
    <property type="molecule type" value="Genomic_DNA"/>
</dbReference>
<dbReference type="PANTHER" id="PTHR22870">
    <property type="entry name" value="REGULATOR OF CHROMOSOME CONDENSATION"/>
    <property type="match status" value="1"/>
</dbReference>
<feature type="repeat" description="RCC1" evidence="2">
    <location>
        <begin position="59"/>
        <end position="110"/>
    </location>
</feature>
<feature type="repeat" description="RCC1" evidence="2">
    <location>
        <begin position="164"/>
        <end position="210"/>
    </location>
</feature>
<keyword evidence="4" id="KW-0436">Ligase</keyword>